<keyword evidence="4" id="KW-0804">Transcription</keyword>
<dbReference type="AlphaFoldDB" id="A0A418T7Q1"/>
<dbReference type="Pfam" id="PF00455">
    <property type="entry name" value="DeoRC"/>
    <property type="match status" value="1"/>
</dbReference>
<organism evidence="7 8">
    <name type="scientific">Paracoccus onubensis</name>
    <dbReference type="NCBI Taxonomy" id="1675788"/>
    <lineage>
        <taxon>Bacteria</taxon>
        <taxon>Pseudomonadati</taxon>
        <taxon>Pseudomonadota</taxon>
        <taxon>Alphaproteobacteria</taxon>
        <taxon>Rhodobacterales</taxon>
        <taxon>Paracoccaceae</taxon>
        <taxon>Paracoccus</taxon>
    </lineage>
</organism>
<evidence type="ECO:0000256" key="4">
    <source>
        <dbReference type="ARBA" id="ARBA00023163"/>
    </source>
</evidence>
<dbReference type="OrthoDB" id="9816363at2"/>
<keyword evidence="3" id="KW-0238">DNA-binding</keyword>
<dbReference type="SUPFAM" id="SSF100950">
    <property type="entry name" value="NagB/RpiA/CoA transferase-like"/>
    <property type="match status" value="1"/>
</dbReference>
<protein>
    <submittedName>
        <fullName evidence="7">DeoR/GlpR transcriptional regulator</fullName>
    </submittedName>
</protein>
<evidence type="ECO:0000256" key="3">
    <source>
        <dbReference type="ARBA" id="ARBA00023125"/>
    </source>
</evidence>
<dbReference type="InterPro" id="IPR018356">
    <property type="entry name" value="Tscrpt_reg_HTH_DeoR_CS"/>
</dbReference>
<evidence type="ECO:0000259" key="6">
    <source>
        <dbReference type="PROSITE" id="PS51000"/>
    </source>
</evidence>
<dbReference type="RefSeq" id="WP_119744998.1">
    <property type="nucleotide sequence ID" value="NZ_QZCG01000001.1"/>
</dbReference>
<evidence type="ECO:0000256" key="1">
    <source>
        <dbReference type="ARBA" id="ARBA00022491"/>
    </source>
</evidence>
<dbReference type="GO" id="GO:0003700">
    <property type="term" value="F:DNA-binding transcription factor activity"/>
    <property type="evidence" value="ECO:0007669"/>
    <property type="project" value="InterPro"/>
</dbReference>
<dbReference type="InterPro" id="IPR050313">
    <property type="entry name" value="Carb_Metab_HTH_regulators"/>
</dbReference>
<accession>A0A418T7Q1</accession>
<dbReference type="InterPro" id="IPR014036">
    <property type="entry name" value="DeoR-like_C"/>
</dbReference>
<feature type="region of interest" description="Disordered" evidence="5">
    <location>
        <begin position="56"/>
        <end position="81"/>
    </location>
</feature>
<evidence type="ECO:0000313" key="7">
    <source>
        <dbReference type="EMBL" id="RJE89245.1"/>
    </source>
</evidence>
<dbReference type="SUPFAM" id="SSF46785">
    <property type="entry name" value="Winged helix' DNA-binding domain"/>
    <property type="match status" value="1"/>
</dbReference>
<keyword evidence="8" id="KW-1185">Reference proteome</keyword>
<keyword evidence="2" id="KW-0805">Transcription regulation</keyword>
<dbReference type="PRINTS" id="PR00037">
    <property type="entry name" value="HTHLACR"/>
</dbReference>
<keyword evidence="1" id="KW-0678">Repressor</keyword>
<dbReference type="SMART" id="SM00420">
    <property type="entry name" value="HTH_DEOR"/>
    <property type="match status" value="1"/>
</dbReference>
<dbReference type="InterPro" id="IPR001034">
    <property type="entry name" value="DeoR_HTH"/>
</dbReference>
<dbReference type="Pfam" id="PF08220">
    <property type="entry name" value="HTH_DeoR"/>
    <property type="match status" value="1"/>
</dbReference>
<proteinExistence type="predicted"/>
<dbReference type="InterPro" id="IPR037171">
    <property type="entry name" value="NagB/RpiA_transferase-like"/>
</dbReference>
<dbReference type="Gene3D" id="1.10.10.10">
    <property type="entry name" value="Winged helix-like DNA-binding domain superfamily/Winged helix DNA-binding domain"/>
    <property type="match status" value="1"/>
</dbReference>
<dbReference type="InterPro" id="IPR036390">
    <property type="entry name" value="WH_DNA-bd_sf"/>
</dbReference>
<dbReference type="InterPro" id="IPR036388">
    <property type="entry name" value="WH-like_DNA-bd_sf"/>
</dbReference>
<gene>
    <name evidence="7" type="ORF">D3P04_00930</name>
</gene>
<evidence type="ECO:0000256" key="5">
    <source>
        <dbReference type="SAM" id="MobiDB-lite"/>
    </source>
</evidence>
<dbReference type="Proteomes" id="UP000284202">
    <property type="component" value="Unassembled WGS sequence"/>
</dbReference>
<feature type="domain" description="HTH deoR-type" evidence="6">
    <location>
        <begin position="10"/>
        <end position="65"/>
    </location>
</feature>
<comment type="caution">
    <text evidence="7">The sequence shown here is derived from an EMBL/GenBank/DDBJ whole genome shotgun (WGS) entry which is preliminary data.</text>
</comment>
<dbReference type="PROSITE" id="PS00894">
    <property type="entry name" value="HTH_DEOR_1"/>
    <property type="match status" value="1"/>
</dbReference>
<dbReference type="PANTHER" id="PTHR30363:SF4">
    <property type="entry name" value="GLYCEROL-3-PHOSPHATE REGULON REPRESSOR"/>
    <property type="match status" value="1"/>
</dbReference>
<name>A0A418T7Q1_9RHOB</name>
<reference evidence="8" key="1">
    <citation type="submission" date="2018-09" db="EMBL/GenBank/DDBJ databases">
        <title>Acidovorax cavernicola nov. sp. isolated from Gruta de las Maravillas (Aracena, Spain).</title>
        <authorList>
            <person name="Jurado V."/>
            <person name="Gutierrez-Patricio S."/>
            <person name="Gonzalez-Pimentel J.L."/>
            <person name="Miller A.Z."/>
            <person name="Laiz L."/>
            <person name="Saiz-Jimenez C."/>
        </authorList>
    </citation>
    <scope>NUCLEOTIDE SEQUENCE [LARGE SCALE GENOMIC DNA]</scope>
    <source>
        <strain evidence="8">1011MAR3C25</strain>
    </source>
</reference>
<dbReference type="PANTHER" id="PTHR30363">
    <property type="entry name" value="HTH-TYPE TRANSCRIPTIONAL REGULATOR SRLR-RELATED"/>
    <property type="match status" value="1"/>
</dbReference>
<sequence length="261" mass="28388">MNSVPERIRKSERRAQILMELRWKPHVRVTELAEQFGVSTETIRRDLQEMNEARELDRAHGGASARIPESQPSLDERQTSRVEERERIARFAVRQIADGASLMIDAGASTIALARCLAVADLNLKIVTNSLPVAMILGPAPKIYLRLCPGDLLAPEAAVIGPDTSAYIARHNVDCCFLGASAASDQGISEAIPGFADVKRAMMAQAARSVFLIDHSKLGRNELDRVAGPAPDRAIYTDRLPDPGFAKAWQAGGGELQVIEA</sequence>
<dbReference type="GO" id="GO:0003677">
    <property type="term" value="F:DNA binding"/>
    <property type="evidence" value="ECO:0007669"/>
    <property type="project" value="UniProtKB-KW"/>
</dbReference>
<evidence type="ECO:0000256" key="2">
    <source>
        <dbReference type="ARBA" id="ARBA00023015"/>
    </source>
</evidence>
<dbReference type="EMBL" id="QZCG01000001">
    <property type="protein sequence ID" value="RJE89245.1"/>
    <property type="molecule type" value="Genomic_DNA"/>
</dbReference>
<dbReference type="PROSITE" id="PS51000">
    <property type="entry name" value="HTH_DEOR_2"/>
    <property type="match status" value="1"/>
</dbReference>
<dbReference type="SMART" id="SM01134">
    <property type="entry name" value="DeoRC"/>
    <property type="match status" value="1"/>
</dbReference>
<evidence type="ECO:0000313" key="8">
    <source>
        <dbReference type="Proteomes" id="UP000284202"/>
    </source>
</evidence>